<feature type="domain" description="CBS" evidence="10">
    <location>
        <begin position="281"/>
        <end position="341"/>
    </location>
</feature>
<feature type="domain" description="CNNM transmembrane" evidence="11">
    <location>
        <begin position="1"/>
        <end position="202"/>
    </location>
</feature>
<dbReference type="Gene3D" id="3.10.580.10">
    <property type="entry name" value="CBS-domain"/>
    <property type="match status" value="1"/>
</dbReference>
<dbReference type="FunFam" id="3.10.580.10:FF:000002">
    <property type="entry name" value="Magnesium/cobalt efflux protein CorC"/>
    <property type="match status" value="1"/>
</dbReference>
<feature type="transmembrane region" description="Helical" evidence="9">
    <location>
        <begin position="57"/>
        <end position="83"/>
    </location>
</feature>
<dbReference type="Pfam" id="PF00571">
    <property type="entry name" value="CBS"/>
    <property type="match status" value="2"/>
</dbReference>
<sequence length="444" mass="49679">MWIYLILIFVFILISGFFAGSEIAVVTARKTLIDTLQRAGKTDASTLMLLKKNPERFLATIQIGTTMGIAVACVLGGAFAVEIVRPIISAVPVKYIALFSDPLSILGVLVVVSYVLLLWGELIPRSLVLINPERVALAVSPLMYAFSRWASVLIHSLTYSANIILRPFGVKPFTGRGFVSQEEIKLLILEGKDRGIFESTEQELIHSVFEFTDISVKEVMVPIGQVVAVSIDDPLESNLLLISEEKYSRYPVFSTEINNIKGILHAKDVFIHLAQHKEVNMRKLLRAPFFIPETMLISHLLSDMQKKRNHMAIVVNEHGMVTGIVTIEDLLEEIVGEIRDEHDTERPVISIGSGTYIVYASINIRDLKEDHGMEFPESPQYDTLGGFIVTTLQKIPQGGETITLDHMRLTVLEMVNKRVSKVKVEFLNTETLNTDKEEDVETET</sequence>
<dbReference type="InterPro" id="IPR016169">
    <property type="entry name" value="FAD-bd_PCMH_sub2"/>
</dbReference>
<evidence type="ECO:0000256" key="2">
    <source>
        <dbReference type="ARBA" id="ARBA00022692"/>
    </source>
</evidence>
<evidence type="ECO:0000256" key="4">
    <source>
        <dbReference type="ARBA" id="ARBA00022989"/>
    </source>
</evidence>
<dbReference type="PROSITE" id="PS51371">
    <property type="entry name" value="CBS"/>
    <property type="match status" value="2"/>
</dbReference>
<evidence type="ECO:0000313" key="13">
    <source>
        <dbReference type="Proteomes" id="UP000033423"/>
    </source>
</evidence>
<keyword evidence="3" id="KW-0677">Repeat</keyword>
<evidence type="ECO:0000259" key="10">
    <source>
        <dbReference type="PROSITE" id="PS51371"/>
    </source>
</evidence>
<dbReference type="PANTHER" id="PTHR22777:SF17">
    <property type="entry name" value="UPF0053 PROTEIN SLL0260"/>
    <property type="match status" value="1"/>
</dbReference>
<keyword evidence="6 8" id="KW-0472">Membrane</keyword>
<dbReference type="InterPro" id="IPR000644">
    <property type="entry name" value="CBS_dom"/>
</dbReference>
<keyword evidence="13" id="KW-1185">Reference proteome</keyword>
<accession>A0A0F3GXP4</accession>
<evidence type="ECO:0000256" key="1">
    <source>
        <dbReference type="ARBA" id="ARBA00004141"/>
    </source>
</evidence>
<dbReference type="CDD" id="cd04590">
    <property type="entry name" value="CBS_pair_CorC_HlyC_assoc"/>
    <property type="match status" value="1"/>
</dbReference>
<keyword evidence="5 7" id="KW-0129">CBS domain</keyword>
<evidence type="ECO:0000256" key="8">
    <source>
        <dbReference type="PROSITE-ProRule" id="PRU01193"/>
    </source>
</evidence>
<dbReference type="AlphaFoldDB" id="A0A0F3GXP4"/>
<comment type="caution">
    <text evidence="12">The sequence shown here is derived from an EMBL/GenBank/DDBJ whole genome shotgun (WGS) entry which is preliminary data.</text>
</comment>
<dbReference type="PATRIC" id="fig|29290.4.peg.1577"/>
<dbReference type="GO" id="GO:0005886">
    <property type="term" value="C:plasma membrane"/>
    <property type="evidence" value="ECO:0007669"/>
    <property type="project" value="TreeGrafter"/>
</dbReference>
<keyword evidence="2 8" id="KW-0812">Transmembrane</keyword>
<name>A0A0F3GXP4_9BACT</name>
<organism evidence="12 13">
    <name type="scientific">Candidatus Magnetobacterium bavaricum</name>
    <dbReference type="NCBI Taxonomy" id="29290"/>
    <lineage>
        <taxon>Bacteria</taxon>
        <taxon>Pseudomonadati</taxon>
        <taxon>Nitrospirota</taxon>
        <taxon>Thermodesulfovibrionia</taxon>
        <taxon>Thermodesulfovibrionales</taxon>
        <taxon>Candidatus Magnetobacteriaceae</taxon>
        <taxon>Candidatus Magnetobacterium</taxon>
    </lineage>
</organism>
<dbReference type="SMART" id="SM00116">
    <property type="entry name" value="CBS"/>
    <property type="match status" value="2"/>
</dbReference>
<dbReference type="GO" id="GO:0050660">
    <property type="term" value="F:flavin adenine dinucleotide binding"/>
    <property type="evidence" value="ECO:0007669"/>
    <property type="project" value="InterPro"/>
</dbReference>
<dbReference type="PROSITE" id="PS51846">
    <property type="entry name" value="CNNM"/>
    <property type="match status" value="1"/>
</dbReference>
<dbReference type="InterPro" id="IPR044751">
    <property type="entry name" value="Ion_transp-like_CBS"/>
</dbReference>
<dbReference type="InterPro" id="IPR002550">
    <property type="entry name" value="CNNM"/>
</dbReference>
<dbReference type="SMART" id="SM01091">
    <property type="entry name" value="CorC_HlyC"/>
    <property type="match status" value="1"/>
</dbReference>
<keyword evidence="4 8" id="KW-1133">Transmembrane helix</keyword>
<dbReference type="Gene3D" id="3.30.465.10">
    <property type="match status" value="1"/>
</dbReference>
<dbReference type="Proteomes" id="UP000033423">
    <property type="component" value="Unassembled WGS sequence"/>
</dbReference>
<evidence type="ECO:0000256" key="5">
    <source>
        <dbReference type="ARBA" id="ARBA00023122"/>
    </source>
</evidence>
<dbReference type="PANTHER" id="PTHR22777">
    <property type="entry name" value="HEMOLYSIN-RELATED"/>
    <property type="match status" value="1"/>
</dbReference>
<evidence type="ECO:0000256" key="7">
    <source>
        <dbReference type="PROSITE-ProRule" id="PRU00703"/>
    </source>
</evidence>
<dbReference type="InterPro" id="IPR036318">
    <property type="entry name" value="FAD-bd_PCMH-like_sf"/>
</dbReference>
<evidence type="ECO:0000313" key="12">
    <source>
        <dbReference type="EMBL" id="KJU86617.1"/>
    </source>
</evidence>
<feature type="domain" description="CBS" evidence="10">
    <location>
        <begin position="220"/>
        <end position="279"/>
    </location>
</feature>
<dbReference type="Pfam" id="PF01595">
    <property type="entry name" value="CNNM"/>
    <property type="match status" value="1"/>
</dbReference>
<proteinExistence type="predicted"/>
<dbReference type="SUPFAM" id="SSF56176">
    <property type="entry name" value="FAD-binding/transporter-associated domain-like"/>
    <property type="match status" value="1"/>
</dbReference>
<dbReference type="InterPro" id="IPR005170">
    <property type="entry name" value="Transptr-assoc_dom"/>
</dbReference>
<feature type="transmembrane region" description="Helical" evidence="9">
    <location>
        <begin position="103"/>
        <end position="123"/>
    </location>
</feature>
<dbReference type="Pfam" id="PF03471">
    <property type="entry name" value="CorC_HlyC"/>
    <property type="match status" value="1"/>
</dbReference>
<dbReference type="EMBL" id="LACI01000529">
    <property type="protein sequence ID" value="KJU86617.1"/>
    <property type="molecule type" value="Genomic_DNA"/>
</dbReference>
<dbReference type="InterPro" id="IPR046342">
    <property type="entry name" value="CBS_dom_sf"/>
</dbReference>
<evidence type="ECO:0000256" key="6">
    <source>
        <dbReference type="ARBA" id="ARBA00023136"/>
    </source>
</evidence>
<gene>
    <name evidence="12" type="ORF">MBAV_001191</name>
</gene>
<evidence type="ECO:0000256" key="9">
    <source>
        <dbReference type="SAM" id="Phobius"/>
    </source>
</evidence>
<evidence type="ECO:0000259" key="11">
    <source>
        <dbReference type="PROSITE" id="PS51846"/>
    </source>
</evidence>
<evidence type="ECO:0000256" key="3">
    <source>
        <dbReference type="ARBA" id="ARBA00022737"/>
    </source>
</evidence>
<dbReference type="SUPFAM" id="SSF54631">
    <property type="entry name" value="CBS-domain pair"/>
    <property type="match status" value="1"/>
</dbReference>
<protein>
    <submittedName>
        <fullName evidence="12">Membrane protein containing DUF21</fullName>
    </submittedName>
</protein>
<reference evidence="12 13" key="1">
    <citation type="submission" date="2015-02" db="EMBL/GenBank/DDBJ databases">
        <title>Single-cell genomics of uncultivated deep-branching MTB reveals a conserved set of magnetosome genes.</title>
        <authorList>
            <person name="Kolinko S."/>
            <person name="Richter M."/>
            <person name="Glockner F.O."/>
            <person name="Brachmann A."/>
            <person name="Schuler D."/>
        </authorList>
    </citation>
    <scope>NUCLEOTIDE SEQUENCE [LARGE SCALE GENOMIC DNA]</scope>
    <source>
        <strain evidence="12">TM-1</strain>
    </source>
</reference>
<feature type="transmembrane region" description="Helical" evidence="9">
    <location>
        <begin position="6"/>
        <end position="28"/>
    </location>
</feature>
<comment type="subcellular location">
    <subcellularLocation>
        <location evidence="1">Membrane</location>
        <topology evidence="1">Multi-pass membrane protein</topology>
    </subcellularLocation>
</comment>